<feature type="region of interest" description="Disordered" evidence="6">
    <location>
        <begin position="28"/>
        <end position="47"/>
    </location>
</feature>
<dbReference type="AlphaFoldDB" id="A0A401NYR1"/>
<evidence type="ECO:0000256" key="6">
    <source>
        <dbReference type="SAM" id="MobiDB-lite"/>
    </source>
</evidence>
<dbReference type="Pfam" id="PF15051">
    <property type="entry name" value="FAM198"/>
    <property type="match status" value="1"/>
</dbReference>
<dbReference type="PANTHER" id="PTHR15905:SF5">
    <property type="entry name" value="GOLGI-ASSOCIATED KINASE 1A"/>
    <property type="match status" value="1"/>
</dbReference>
<dbReference type="Proteomes" id="UP000288216">
    <property type="component" value="Unassembled WGS sequence"/>
</dbReference>
<dbReference type="STRING" id="75743.A0A401NYR1"/>
<dbReference type="PANTHER" id="PTHR15905">
    <property type="entry name" value="GOLGI-ASSOCIATED KINASE 1B-RELATED"/>
    <property type="match status" value="1"/>
</dbReference>
<evidence type="ECO:0000313" key="7">
    <source>
        <dbReference type="EMBL" id="GCB66006.1"/>
    </source>
</evidence>
<keyword evidence="5" id="KW-0472">Membrane</keyword>
<comment type="similarity">
    <text evidence="3">Belongs to the GASK family.</text>
</comment>
<protein>
    <submittedName>
        <fullName evidence="7">Uncharacterized protein</fullName>
    </submittedName>
</protein>
<evidence type="ECO:0000256" key="3">
    <source>
        <dbReference type="ARBA" id="ARBA00007691"/>
    </source>
</evidence>
<dbReference type="GO" id="GO:0005794">
    <property type="term" value="C:Golgi apparatus"/>
    <property type="evidence" value="ECO:0007669"/>
    <property type="project" value="UniProtKB-SubCell"/>
</dbReference>
<keyword evidence="4" id="KW-0333">Golgi apparatus</keyword>
<evidence type="ECO:0000256" key="1">
    <source>
        <dbReference type="ARBA" id="ARBA00004308"/>
    </source>
</evidence>
<dbReference type="EMBL" id="BFAA01000096">
    <property type="protein sequence ID" value="GCB66006.1"/>
    <property type="molecule type" value="Genomic_DNA"/>
</dbReference>
<evidence type="ECO:0000313" key="8">
    <source>
        <dbReference type="Proteomes" id="UP000288216"/>
    </source>
</evidence>
<evidence type="ECO:0000256" key="2">
    <source>
        <dbReference type="ARBA" id="ARBA00004555"/>
    </source>
</evidence>
<dbReference type="OrthoDB" id="10011371at2759"/>
<dbReference type="InterPro" id="IPR029207">
    <property type="entry name" value="FAM198"/>
</dbReference>
<comment type="subcellular location">
    <subcellularLocation>
        <location evidence="1">Endomembrane system</location>
    </subcellularLocation>
    <subcellularLocation>
        <location evidence="2">Golgi apparatus</location>
    </subcellularLocation>
</comment>
<dbReference type="OMA" id="SFELSWF"/>
<proteinExistence type="inferred from homology"/>
<feature type="compositionally biased region" description="Basic and acidic residues" evidence="6">
    <location>
        <begin position="28"/>
        <end position="40"/>
    </location>
</feature>
<accession>A0A401NYR1</accession>
<evidence type="ECO:0000256" key="5">
    <source>
        <dbReference type="ARBA" id="ARBA00023136"/>
    </source>
</evidence>
<reference evidence="7 8" key="1">
    <citation type="journal article" date="2018" name="Nat. Ecol. Evol.">
        <title>Shark genomes provide insights into elasmobranch evolution and the origin of vertebrates.</title>
        <authorList>
            <person name="Hara Y"/>
            <person name="Yamaguchi K"/>
            <person name="Onimaru K"/>
            <person name="Kadota M"/>
            <person name="Koyanagi M"/>
            <person name="Keeley SD"/>
            <person name="Tatsumi K"/>
            <person name="Tanaka K"/>
            <person name="Motone F"/>
            <person name="Kageyama Y"/>
            <person name="Nozu R"/>
            <person name="Adachi N"/>
            <person name="Nishimura O"/>
            <person name="Nakagawa R"/>
            <person name="Tanegashima C"/>
            <person name="Kiyatake I"/>
            <person name="Matsumoto R"/>
            <person name="Murakumo K"/>
            <person name="Nishida K"/>
            <person name="Terakita A"/>
            <person name="Kuratani S"/>
            <person name="Sato K"/>
            <person name="Hyodo S Kuraku.S."/>
        </authorList>
    </citation>
    <scope>NUCLEOTIDE SEQUENCE [LARGE SCALE GENOMIC DNA]</scope>
</reference>
<gene>
    <name evidence="7" type="ORF">scyTo_0000527</name>
</gene>
<evidence type="ECO:0000256" key="4">
    <source>
        <dbReference type="ARBA" id="ARBA00023034"/>
    </source>
</evidence>
<name>A0A401NYR1_SCYTO</name>
<sequence>MQKAFSVLQRRDKLLQKRHRKIILRESQDSQRQEVIRDTEPPVMPGPPRIGPICYQSLVDKAISQVLKPGGNKTAIRDFGEVSEISSILNFTADTKDLRSLQPHCKPAVQNTAAEKQVLPQFKFLSDQNGLFVQKLRGNEYKKLGKLLFFNAARMRYLNFSLVNNGKSDRQTTLRMSKRVTEPKLCVDVETSHPHSEVEDSFRLPEDPPPWFDSSDIEKMKLLARGSVGAKARIPAHGQVIKVGLSFHSPAVIHDLTGHCQEGRCGLIKRPSDLDEVLAFHLDRVLGLNRSLPVVARRFNDALLPYRFTDGVARPVVWWDADIQHLNDPNNDQNSFELSWFQYQAVLRKQCGIDVAPGNHTVSCLSVKHSEWGKLALFDFLLQVRKGNPSQLVYIDNAGRLLQHEDNLNFRLLEGIDE</sequence>
<comment type="caution">
    <text evidence="7">The sequence shown here is derived from an EMBL/GenBank/DDBJ whole genome shotgun (WGS) entry which is preliminary data.</text>
</comment>
<keyword evidence="8" id="KW-1185">Reference proteome</keyword>
<organism evidence="7 8">
    <name type="scientific">Scyliorhinus torazame</name>
    <name type="common">Cloudy catshark</name>
    <name type="synonym">Catulus torazame</name>
    <dbReference type="NCBI Taxonomy" id="75743"/>
    <lineage>
        <taxon>Eukaryota</taxon>
        <taxon>Metazoa</taxon>
        <taxon>Chordata</taxon>
        <taxon>Craniata</taxon>
        <taxon>Vertebrata</taxon>
        <taxon>Chondrichthyes</taxon>
        <taxon>Elasmobranchii</taxon>
        <taxon>Galeomorphii</taxon>
        <taxon>Galeoidea</taxon>
        <taxon>Carcharhiniformes</taxon>
        <taxon>Scyliorhinidae</taxon>
        <taxon>Scyliorhinus</taxon>
    </lineage>
</organism>